<protein>
    <recommendedName>
        <fullName evidence="3">VWFA domain-containing protein</fullName>
    </recommendedName>
</protein>
<sequence length="194" mass="20780">MHTEVVSGINSFIREQTAGHGEATVTILQFDTVIESVVENCNIRNVPTFNTTDHFVPRNQTALLDGIGATIEKMSAQISRSGDIRAQEAASRAACCVITTDGLENASSKYSRQQIFTLINQKKLEGWTFIFMGANQDAIQAGAGFGISAGHCLTYSPTGAGYQSAFDSCSKKVAEQRVCGFATPFSPSERASAL</sequence>
<keyword evidence="2" id="KW-1185">Reference proteome</keyword>
<name>A0AAE0GLJ6_9CHLO</name>
<evidence type="ECO:0000313" key="2">
    <source>
        <dbReference type="Proteomes" id="UP001190700"/>
    </source>
</evidence>
<dbReference type="Proteomes" id="UP001190700">
    <property type="component" value="Unassembled WGS sequence"/>
</dbReference>
<reference evidence="1 2" key="1">
    <citation type="journal article" date="2015" name="Genome Biol. Evol.">
        <title>Comparative Genomics of a Bacterivorous Green Alga Reveals Evolutionary Causalities and Consequences of Phago-Mixotrophic Mode of Nutrition.</title>
        <authorList>
            <person name="Burns J.A."/>
            <person name="Paasch A."/>
            <person name="Narechania A."/>
            <person name="Kim E."/>
        </authorList>
    </citation>
    <scope>NUCLEOTIDE SEQUENCE [LARGE SCALE GENOMIC DNA]</scope>
    <source>
        <strain evidence="1 2">PLY_AMNH</strain>
    </source>
</reference>
<organism evidence="1 2">
    <name type="scientific">Cymbomonas tetramitiformis</name>
    <dbReference type="NCBI Taxonomy" id="36881"/>
    <lineage>
        <taxon>Eukaryota</taxon>
        <taxon>Viridiplantae</taxon>
        <taxon>Chlorophyta</taxon>
        <taxon>Pyramimonadophyceae</taxon>
        <taxon>Pyramimonadales</taxon>
        <taxon>Pyramimonadaceae</taxon>
        <taxon>Cymbomonas</taxon>
    </lineage>
</organism>
<evidence type="ECO:0000313" key="1">
    <source>
        <dbReference type="EMBL" id="KAK3280243.1"/>
    </source>
</evidence>
<dbReference type="AlphaFoldDB" id="A0AAE0GLJ6"/>
<dbReference type="EMBL" id="LGRX02004473">
    <property type="protein sequence ID" value="KAK3280243.1"/>
    <property type="molecule type" value="Genomic_DNA"/>
</dbReference>
<comment type="caution">
    <text evidence="1">The sequence shown here is derived from an EMBL/GenBank/DDBJ whole genome shotgun (WGS) entry which is preliminary data.</text>
</comment>
<evidence type="ECO:0008006" key="3">
    <source>
        <dbReference type="Google" id="ProtNLM"/>
    </source>
</evidence>
<proteinExistence type="predicted"/>
<gene>
    <name evidence="1" type="ORF">CYMTET_11914</name>
</gene>
<accession>A0AAE0GLJ6</accession>